<dbReference type="Proteomes" id="UP000193309">
    <property type="component" value="Unassembled WGS sequence"/>
</dbReference>
<keyword evidence="3" id="KW-1185">Reference proteome</keyword>
<reference evidence="3" key="1">
    <citation type="submission" date="2017-04" db="EMBL/GenBank/DDBJ databases">
        <authorList>
            <person name="Varghese N."/>
            <person name="Submissions S."/>
        </authorList>
    </citation>
    <scope>NUCLEOTIDE SEQUENCE [LARGE SCALE GENOMIC DNA]</scope>
    <source>
        <strain evidence="3">VDS</strain>
    </source>
</reference>
<sequence length="231" mass="24785">MSTPTVPLHRALAPSLGIAASFTLLHLGMVLAGLVAAVVSAGVAFLVLPRHVFSGGMDMMSTSDADYTRWDHIRPFLPGALGFLSGSVLADLPTPSVVWPFYFVSVTGVILWSFAAEGRRAAAIGRRRARRALEQTSLEDATTTRLDAADAHRELLKGLAELGAVDGIRARMWRLAGHLDREVPGVHEEVRALQQVGVVGVSTVDAGADISRHLVEITPVGVRVLEELRNR</sequence>
<accession>A0A1X7HXU7</accession>
<dbReference type="RefSeq" id="WP_085548356.1">
    <property type="nucleotide sequence ID" value="NZ_FXAR01000001.1"/>
</dbReference>
<keyword evidence="1" id="KW-1133">Transmembrane helix</keyword>
<proteinExistence type="predicted"/>
<evidence type="ECO:0000313" key="2">
    <source>
        <dbReference type="EMBL" id="SMG06508.1"/>
    </source>
</evidence>
<dbReference type="AlphaFoldDB" id="A0A1X7HXU7"/>
<feature type="transmembrane region" description="Helical" evidence="1">
    <location>
        <begin position="24"/>
        <end position="48"/>
    </location>
</feature>
<organism evidence="2 3">
    <name type="scientific">Corynebacterium pollutisoli</name>
    <dbReference type="NCBI Taxonomy" id="1610489"/>
    <lineage>
        <taxon>Bacteria</taxon>
        <taxon>Bacillati</taxon>
        <taxon>Actinomycetota</taxon>
        <taxon>Actinomycetes</taxon>
        <taxon>Mycobacteriales</taxon>
        <taxon>Corynebacteriaceae</taxon>
        <taxon>Corynebacterium</taxon>
    </lineage>
</organism>
<keyword evidence="1" id="KW-0472">Membrane</keyword>
<evidence type="ECO:0000313" key="3">
    <source>
        <dbReference type="Proteomes" id="UP000193309"/>
    </source>
</evidence>
<protein>
    <submittedName>
        <fullName evidence="2">Uncharacterized protein</fullName>
    </submittedName>
</protein>
<name>A0A1X7HXU7_9CORY</name>
<gene>
    <name evidence="2" type="ORF">SAMN06295981_0162</name>
</gene>
<keyword evidence="1" id="KW-0812">Transmembrane</keyword>
<feature type="transmembrane region" description="Helical" evidence="1">
    <location>
        <begin position="99"/>
        <end position="118"/>
    </location>
</feature>
<dbReference type="OrthoDB" id="4411422at2"/>
<evidence type="ECO:0000256" key="1">
    <source>
        <dbReference type="SAM" id="Phobius"/>
    </source>
</evidence>
<dbReference type="EMBL" id="FXAR01000001">
    <property type="protein sequence ID" value="SMG06508.1"/>
    <property type="molecule type" value="Genomic_DNA"/>
</dbReference>